<dbReference type="Pfam" id="PF00320">
    <property type="entry name" value="GATA"/>
    <property type="match status" value="1"/>
</dbReference>
<evidence type="ECO:0000256" key="9">
    <source>
        <dbReference type="ARBA" id="ARBA00024019"/>
    </source>
</evidence>
<feature type="compositionally biased region" description="Low complexity" evidence="11">
    <location>
        <begin position="145"/>
        <end position="163"/>
    </location>
</feature>
<dbReference type="SMART" id="SM00401">
    <property type="entry name" value="ZnF_GATA"/>
    <property type="match status" value="1"/>
</dbReference>
<sequence>MTPAYLKFSTSSSTSADHVDPQAASSCSYLITRNFFDSATNQDQSEIYRQDIQQPQFQQDLANNYFSSSLGGSYDIENESSDNGLKFSIWGKEETNENQETIDYEIKWMSPKMRWMHKMKKDQQDSPKPIKTNTLIDTGDQKHQPSSMETENTSNTSSNSMISNPIRTCSDCNTTKTPLWRSGPQGPKSLCNACGIRQRKARRAMAAAAAAANDTAFEKETTPPLVIKTKKHNKIKTKTNQQKDKTSGRSVNVAKFKKRSCNLMVDGDHEAQKKVCLEDFLATLTNNLAYDQVFPQDEKDAAILLMAMSLHHARR</sequence>
<dbReference type="AlphaFoldDB" id="A0AAD8GTC0"/>
<keyword evidence="8" id="KW-0539">Nucleus</keyword>
<dbReference type="GO" id="GO:0008270">
    <property type="term" value="F:zinc ion binding"/>
    <property type="evidence" value="ECO:0007669"/>
    <property type="project" value="UniProtKB-KW"/>
</dbReference>
<evidence type="ECO:0000259" key="12">
    <source>
        <dbReference type="PROSITE" id="PS50114"/>
    </source>
</evidence>
<dbReference type="PANTHER" id="PTHR47255:SF4">
    <property type="entry name" value="GATA ZINC FINGER DOMAIN-CONTAINING PROTEIN 12"/>
    <property type="match status" value="1"/>
</dbReference>
<accession>A0AAD8GTC0</accession>
<keyword evidence="4" id="KW-0862">Zinc</keyword>
<feature type="domain" description="GATA-type" evidence="12">
    <location>
        <begin position="163"/>
        <end position="199"/>
    </location>
</feature>
<dbReference type="PANTHER" id="PTHR47255">
    <property type="entry name" value="GATA TRANSCRIPTION FACTOR 22-RELATED"/>
    <property type="match status" value="1"/>
</dbReference>
<keyword evidence="5" id="KW-0805">Transcription regulation</keyword>
<dbReference type="Gene3D" id="3.30.50.10">
    <property type="entry name" value="Erythroid Transcription Factor GATA-1, subunit A"/>
    <property type="match status" value="1"/>
</dbReference>
<evidence type="ECO:0000256" key="7">
    <source>
        <dbReference type="ARBA" id="ARBA00023163"/>
    </source>
</evidence>
<keyword evidence="2" id="KW-0479">Metal-binding</keyword>
<dbReference type="InterPro" id="IPR052138">
    <property type="entry name" value="GATA_ZnFinger_Domain"/>
</dbReference>
<dbReference type="InterPro" id="IPR013088">
    <property type="entry name" value="Znf_NHR/GATA"/>
</dbReference>
<feature type="region of interest" description="Disordered" evidence="11">
    <location>
        <begin position="119"/>
        <end position="163"/>
    </location>
</feature>
<evidence type="ECO:0000256" key="10">
    <source>
        <dbReference type="PROSITE-ProRule" id="PRU00094"/>
    </source>
</evidence>
<dbReference type="PROSITE" id="PS50114">
    <property type="entry name" value="GATA_ZN_FINGER_2"/>
    <property type="match status" value="1"/>
</dbReference>
<evidence type="ECO:0000256" key="2">
    <source>
        <dbReference type="ARBA" id="ARBA00022723"/>
    </source>
</evidence>
<evidence type="ECO:0000256" key="8">
    <source>
        <dbReference type="ARBA" id="ARBA00023242"/>
    </source>
</evidence>
<evidence type="ECO:0000313" key="14">
    <source>
        <dbReference type="Proteomes" id="UP001237642"/>
    </source>
</evidence>
<evidence type="ECO:0000256" key="3">
    <source>
        <dbReference type="ARBA" id="ARBA00022771"/>
    </source>
</evidence>
<keyword evidence="3 10" id="KW-0863">Zinc-finger</keyword>
<keyword evidence="6" id="KW-0238">DNA-binding</keyword>
<evidence type="ECO:0000256" key="11">
    <source>
        <dbReference type="SAM" id="MobiDB-lite"/>
    </source>
</evidence>
<evidence type="ECO:0000256" key="4">
    <source>
        <dbReference type="ARBA" id="ARBA00022833"/>
    </source>
</evidence>
<dbReference type="EMBL" id="JAUIZM010000011">
    <property type="protein sequence ID" value="KAK1354890.1"/>
    <property type="molecule type" value="Genomic_DNA"/>
</dbReference>
<comment type="similarity">
    <text evidence="9">Belongs to the type IV zinc-finger family. Class B subfamily.</text>
</comment>
<dbReference type="PROSITE" id="PS00344">
    <property type="entry name" value="GATA_ZN_FINGER_1"/>
    <property type="match status" value="1"/>
</dbReference>
<protein>
    <submittedName>
        <fullName evidence="13">GATA transcription factor 21</fullName>
    </submittedName>
</protein>
<organism evidence="13 14">
    <name type="scientific">Heracleum sosnowskyi</name>
    <dbReference type="NCBI Taxonomy" id="360622"/>
    <lineage>
        <taxon>Eukaryota</taxon>
        <taxon>Viridiplantae</taxon>
        <taxon>Streptophyta</taxon>
        <taxon>Embryophyta</taxon>
        <taxon>Tracheophyta</taxon>
        <taxon>Spermatophyta</taxon>
        <taxon>Magnoliopsida</taxon>
        <taxon>eudicotyledons</taxon>
        <taxon>Gunneridae</taxon>
        <taxon>Pentapetalae</taxon>
        <taxon>asterids</taxon>
        <taxon>campanulids</taxon>
        <taxon>Apiales</taxon>
        <taxon>Apiaceae</taxon>
        <taxon>Apioideae</taxon>
        <taxon>apioid superclade</taxon>
        <taxon>Tordylieae</taxon>
        <taxon>Tordyliinae</taxon>
        <taxon>Heracleum</taxon>
    </lineage>
</organism>
<evidence type="ECO:0000256" key="1">
    <source>
        <dbReference type="ARBA" id="ARBA00004123"/>
    </source>
</evidence>
<reference evidence="13" key="2">
    <citation type="submission" date="2023-05" db="EMBL/GenBank/DDBJ databases">
        <authorList>
            <person name="Schelkunov M.I."/>
        </authorList>
    </citation>
    <scope>NUCLEOTIDE SEQUENCE</scope>
    <source>
        <strain evidence="13">Hsosn_3</strain>
        <tissue evidence="13">Leaf</tissue>
    </source>
</reference>
<dbReference type="Proteomes" id="UP001237642">
    <property type="component" value="Unassembled WGS sequence"/>
</dbReference>
<dbReference type="FunFam" id="3.30.50.10:FF:000055">
    <property type="entry name" value="GATA transcription factor 21"/>
    <property type="match status" value="1"/>
</dbReference>
<keyword evidence="14" id="KW-1185">Reference proteome</keyword>
<reference evidence="13" key="1">
    <citation type="submission" date="2023-02" db="EMBL/GenBank/DDBJ databases">
        <title>Genome of toxic invasive species Heracleum sosnowskyi carries increased number of genes despite the absence of recent whole-genome duplications.</title>
        <authorList>
            <person name="Schelkunov M."/>
            <person name="Shtratnikova V."/>
            <person name="Makarenko M."/>
            <person name="Klepikova A."/>
            <person name="Omelchenko D."/>
            <person name="Novikova G."/>
            <person name="Obukhova E."/>
            <person name="Bogdanov V."/>
            <person name="Penin A."/>
            <person name="Logacheva M."/>
        </authorList>
    </citation>
    <scope>NUCLEOTIDE SEQUENCE</scope>
    <source>
        <strain evidence="13">Hsosn_3</strain>
        <tissue evidence="13">Leaf</tissue>
    </source>
</reference>
<feature type="region of interest" description="Disordered" evidence="11">
    <location>
        <begin position="1"/>
        <end position="20"/>
    </location>
</feature>
<comment type="subcellular location">
    <subcellularLocation>
        <location evidence="1">Nucleus</location>
    </subcellularLocation>
</comment>
<comment type="caution">
    <text evidence="13">The sequence shown here is derived from an EMBL/GenBank/DDBJ whole genome shotgun (WGS) entry which is preliminary data.</text>
</comment>
<dbReference type="GO" id="GO:0000976">
    <property type="term" value="F:transcription cis-regulatory region binding"/>
    <property type="evidence" value="ECO:0007669"/>
    <property type="project" value="UniProtKB-ARBA"/>
</dbReference>
<proteinExistence type="inferred from homology"/>
<dbReference type="CDD" id="cd00202">
    <property type="entry name" value="ZnF_GATA"/>
    <property type="match status" value="1"/>
</dbReference>
<dbReference type="SUPFAM" id="SSF57716">
    <property type="entry name" value="Glucocorticoid receptor-like (DNA-binding domain)"/>
    <property type="match status" value="1"/>
</dbReference>
<dbReference type="GO" id="GO:0006355">
    <property type="term" value="P:regulation of DNA-templated transcription"/>
    <property type="evidence" value="ECO:0007669"/>
    <property type="project" value="InterPro"/>
</dbReference>
<dbReference type="GO" id="GO:0005634">
    <property type="term" value="C:nucleus"/>
    <property type="evidence" value="ECO:0007669"/>
    <property type="project" value="UniProtKB-SubCell"/>
</dbReference>
<dbReference type="InterPro" id="IPR000679">
    <property type="entry name" value="Znf_GATA"/>
</dbReference>
<name>A0AAD8GTC0_9APIA</name>
<evidence type="ECO:0000256" key="5">
    <source>
        <dbReference type="ARBA" id="ARBA00023015"/>
    </source>
</evidence>
<evidence type="ECO:0000256" key="6">
    <source>
        <dbReference type="ARBA" id="ARBA00023125"/>
    </source>
</evidence>
<gene>
    <name evidence="13" type="ORF">POM88_048146</name>
</gene>
<evidence type="ECO:0000313" key="13">
    <source>
        <dbReference type="EMBL" id="KAK1354890.1"/>
    </source>
</evidence>
<keyword evidence="7" id="KW-0804">Transcription</keyword>